<dbReference type="InterPro" id="IPR024775">
    <property type="entry name" value="DinB-like"/>
</dbReference>
<gene>
    <name evidence="2" type="ORF">F7018_02130</name>
</gene>
<name>A0A7J5AST4_9FLAO</name>
<proteinExistence type="predicted"/>
<dbReference type="Pfam" id="PF12867">
    <property type="entry name" value="DinB_2"/>
    <property type="match status" value="1"/>
</dbReference>
<evidence type="ECO:0000313" key="2">
    <source>
        <dbReference type="EMBL" id="KAB1160696.1"/>
    </source>
</evidence>
<dbReference type="OrthoDB" id="117483at2"/>
<organism evidence="2 3">
    <name type="scientific">Tenacibaculum aiptasiae</name>
    <dbReference type="NCBI Taxonomy" id="426481"/>
    <lineage>
        <taxon>Bacteria</taxon>
        <taxon>Pseudomonadati</taxon>
        <taxon>Bacteroidota</taxon>
        <taxon>Flavobacteriia</taxon>
        <taxon>Flavobacteriales</taxon>
        <taxon>Flavobacteriaceae</taxon>
        <taxon>Tenacibaculum</taxon>
    </lineage>
</organism>
<evidence type="ECO:0000313" key="3">
    <source>
        <dbReference type="Proteomes" id="UP000467305"/>
    </source>
</evidence>
<protein>
    <submittedName>
        <fullName evidence="2">Integrase</fullName>
    </submittedName>
</protein>
<evidence type="ECO:0000259" key="1">
    <source>
        <dbReference type="Pfam" id="PF12867"/>
    </source>
</evidence>
<dbReference type="AlphaFoldDB" id="A0A7J5AST4"/>
<dbReference type="Proteomes" id="UP000467305">
    <property type="component" value="Unassembled WGS sequence"/>
</dbReference>
<dbReference type="Gene3D" id="1.20.120.450">
    <property type="entry name" value="dinb family like domain"/>
    <property type="match status" value="1"/>
</dbReference>
<reference evidence="2 3" key="1">
    <citation type="submission" date="2019-09" db="EMBL/GenBank/DDBJ databases">
        <authorList>
            <person name="Cao W.R."/>
        </authorList>
    </citation>
    <scope>NUCLEOTIDE SEQUENCE [LARGE SCALE GENOMIC DNA]</scope>
    <source>
        <strain evidence="3">a4</strain>
    </source>
</reference>
<dbReference type="SUPFAM" id="SSF109854">
    <property type="entry name" value="DinB/YfiT-like putative metalloenzymes"/>
    <property type="match status" value="1"/>
</dbReference>
<dbReference type="EMBL" id="WAAU01000003">
    <property type="protein sequence ID" value="KAB1160696.1"/>
    <property type="molecule type" value="Genomic_DNA"/>
</dbReference>
<keyword evidence="3" id="KW-1185">Reference proteome</keyword>
<comment type="caution">
    <text evidence="2">The sequence shown here is derived from an EMBL/GenBank/DDBJ whole genome shotgun (WGS) entry which is preliminary data.</text>
</comment>
<sequence length="169" mass="19940">MLKNEIVPEEGYSKLIGILVCQMIHVRNDTIKLTKKLSIKELDYNFDDKSNSIGTLLLHIATLEFMFLLNHFSYSNTSEDLFLELGKAVPLNMDKKLIYGNNFDYYLNYLNMFRNESLKNLKLLTDDWLFKTIKDHNGKELGNYYYLLRHIIDDEISHQGQIKLILKRL</sequence>
<feature type="domain" description="DinB-like" evidence="1">
    <location>
        <begin position="25"/>
        <end position="162"/>
    </location>
</feature>
<dbReference type="RefSeq" id="WP_150898325.1">
    <property type="nucleotide sequence ID" value="NZ_WAAU01000003.1"/>
</dbReference>
<accession>A0A7J5AST4</accession>
<dbReference type="InterPro" id="IPR034660">
    <property type="entry name" value="DinB/YfiT-like"/>
</dbReference>